<gene>
    <name evidence="2" type="ORF">HX833_04410</name>
</gene>
<dbReference type="EMBL" id="JACASX010000006">
    <property type="protein sequence ID" value="NWK05316.1"/>
    <property type="molecule type" value="Genomic_DNA"/>
</dbReference>
<dbReference type="GO" id="GO:0016757">
    <property type="term" value="F:glycosyltransferase activity"/>
    <property type="evidence" value="ECO:0007669"/>
    <property type="project" value="InterPro"/>
</dbReference>
<reference evidence="2 3" key="1">
    <citation type="journal article" date="2019" name="Environ. Microbiol.">
        <title>Genomics insights into ecotype formation of ammonia-oxidizing archaea in the deep ocean.</title>
        <authorList>
            <person name="Wang Y."/>
            <person name="Huang J.M."/>
            <person name="Cui G.J."/>
            <person name="Nunoura T."/>
            <person name="Takaki Y."/>
            <person name="Li W.L."/>
            <person name="Li J."/>
            <person name="Gao Z.M."/>
            <person name="Takai K."/>
            <person name="Zhang A.Q."/>
            <person name="Stepanauskas R."/>
        </authorList>
    </citation>
    <scope>NUCLEOTIDE SEQUENCE [LARGE SCALE GENOMIC DNA]</scope>
    <source>
        <strain evidence="2 3">F20</strain>
    </source>
</reference>
<dbReference type="Pfam" id="PF00534">
    <property type="entry name" value="Glycos_transf_1"/>
    <property type="match status" value="1"/>
</dbReference>
<name>A0A7K4NQH9_9ARCH</name>
<keyword evidence="2" id="KW-0808">Transferase</keyword>
<dbReference type="SUPFAM" id="SSF53756">
    <property type="entry name" value="UDP-Glycosyltransferase/glycogen phosphorylase"/>
    <property type="match status" value="1"/>
</dbReference>
<dbReference type="Gene3D" id="3.40.50.2000">
    <property type="entry name" value="Glycogen Phosphorylase B"/>
    <property type="match status" value="1"/>
</dbReference>
<sequence length="412" mass="48445">MPIKVLAIGDVGNVVRTLQKYSKKSKIRLIKYPIDGSATFTDPDNIETFKTWKVKEHVQKINEIKDDYDVCLTMSSERVAYLADLNYISYYVGGDIEAPRFKKNPKDSAAEGDDSVHSRNIFERKFYWNAFKNAIAHVAGVWQFTELEKYTKNGRRNARLPIDIEEFNPNIKPIERKKTKFTFFCPMRMEKFKGTELLWQALKFCKSDFEILSVEWFGERTQEERDFKKRMLSEKPEQVKFIPIIKRSEIARYYTFADAVIANLFFGVFELVGLESVMCGTPVIQYTDKEKKIIVNGTELESPFQPFSKDPKSIAKIIDNIVESKEFREKLLSQERDFVNEIANPIKFAEWWDNLFEKVFEEYGTIRKNSSPFKVKLRMIGFLLGNRIYTFKIMNFILRKQHKYEGQTLYNS</sequence>
<organism evidence="2 3">
    <name type="scientific">Marine Group I thaumarchaeote</name>
    <dbReference type="NCBI Taxonomy" id="2511932"/>
    <lineage>
        <taxon>Archaea</taxon>
        <taxon>Nitrososphaerota</taxon>
        <taxon>Marine Group I</taxon>
    </lineage>
</organism>
<comment type="caution">
    <text evidence="2">The sequence shown here is derived from an EMBL/GenBank/DDBJ whole genome shotgun (WGS) entry which is preliminary data.</text>
</comment>
<protein>
    <submittedName>
        <fullName evidence="2">Glycosyltransferase</fullName>
    </submittedName>
</protein>
<evidence type="ECO:0000313" key="3">
    <source>
        <dbReference type="Proteomes" id="UP000526196"/>
    </source>
</evidence>
<dbReference type="InterPro" id="IPR001296">
    <property type="entry name" value="Glyco_trans_1"/>
</dbReference>
<proteinExistence type="predicted"/>
<evidence type="ECO:0000313" key="2">
    <source>
        <dbReference type="EMBL" id="NWK05316.1"/>
    </source>
</evidence>
<accession>A0A7K4NQH9</accession>
<dbReference type="AlphaFoldDB" id="A0A7K4NQH9"/>
<feature type="domain" description="Glycosyl transferase family 1" evidence="1">
    <location>
        <begin position="171"/>
        <end position="332"/>
    </location>
</feature>
<evidence type="ECO:0000259" key="1">
    <source>
        <dbReference type="Pfam" id="PF00534"/>
    </source>
</evidence>
<dbReference type="Proteomes" id="UP000526196">
    <property type="component" value="Unassembled WGS sequence"/>
</dbReference>